<dbReference type="PANTHER" id="PTHR32332:SF20">
    <property type="entry name" value="2-NITROPROPANE DIOXYGENASE-LIKE PROTEIN"/>
    <property type="match status" value="1"/>
</dbReference>
<evidence type="ECO:0000256" key="4">
    <source>
        <dbReference type="ARBA" id="ARBA00022643"/>
    </source>
</evidence>
<comment type="caution">
    <text evidence="6">The sequence shown here is derived from an EMBL/GenBank/DDBJ whole genome shotgun (WGS) entry which is preliminary data.</text>
</comment>
<dbReference type="Proteomes" id="UP000298324">
    <property type="component" value="Unassembled WGS sequence"/>
</dbReference>
<dbReference type="GO" id="GO:0018580">
    <property type="term" value="F:nitronate monooxygenase activity"/>
    <property type="evidence" value="ECO:0007669"/>
    <property type="project" value="InterPro"/>
</dbReference>
<dbReference type="InterPro" id="IPR017569">
    <property type="entry name" value="Enoyl_ACP_red-II_put"/>
</dbReference>
<accession>A0A4Y7R976</accession>
<dbReference type="Pfam" id="PF03060">
    <property type="entry name" value="NMO"/>
    <property type="match status" value="1"/>
</dbReference>
<keyword evidence="6" id="KW-0503">Monooxygenase</keyword>
<reference evidence="6 7" key="1">
    <citation type="journal article" date="2018" name="Environ. Microbiol.">
        <title>Novel energy conservation strategies and behaviour of Pelotomaculum schinkii driving syntrophic propionate catabolism.</title>
        <authorList>
            <person name="Hidalgo-Ahumada C.A.P."/>
            <person name="Nobu M.K."/>
            <person name="Narihiro T."/>
            <person name="Tamaki H."/>
            <person name="Liu W.T."/>
            <person name="Kamagata Y."/>
            <person name="Stams A.J.M."/>
            <person name="Imachi H."/>
            <person name="Sousa D.Z."/>
        </authorList>
    </citation>
    <scope>NUCLEOTIDE SEQUENCE [LARGE SCALE GENOMIC DNA]</scope>
    <source>
        <strain evidence="6 7">HH</strain>
    </source>
</reference>
<dbReference type="PANTHER" id="PTHR32332">
    <property type="entry name" value="2-NITROPROPANE DIOXYGENASE"/>
    <property type="match status" value="1"/>
</dbReference>
<evidence type="ECO:0000313" key="7">
    <source>
        <dbReference type="Proteomes" id="UP000298324"/>
    </source>
</evidence>
<dbReference type="InterPro" id="IPR013785">
    <property type="entry name" value="Aldolase_TIM"/>
</dbReference>
<evidence type="ECO:0000256" key="5">
    <source>
        <dbReference type="ARBA" id="ARBA00023002"/>
    </source>
</evidence>
<evidence type="ECO:0000256" key="1">
    <source>
        <dbReference type="ARBA" id="ARBA00003535"/>
    </source>
</evidence>
<organism evidence="6 7">
    <name type="scientific">Pelotomaculum schinkii</name>
    <dbReference type="NCBI Taxonomy" id="78350"/>
    <lineage>
        <taxon>Bacteria</taxon>
        <taxon>Bacillati</taxon>
        <taxon>Bacillota</taxon>
        <taxon>Clostridia</taxon>
        <taxon>Eubacteriales</taxon>
        <taxon>Desulfotomaculaceae</taxon>
        <taxon>Pelotomaculum</taxon>
    </lineage>
</organism>
<dbReference type="Gene3D" id="3.20.20.70">
    <property type="entry name" value="Aldolase class I"/>
    <property type="match status" value="1"/>
</dbReference>
<sequence length="315" mass="33184">MIRTALCDLLNIEYPIIQGGMAWVATAELAAAVSDAGGLGIIGSGAAPPDWLRDQLHRARQLTNKPFGVNVMLRSPFVDEVMKLLEAEPVAVVTTGAGNPGKYVPPLRKVGTKVIPVVSSVALAKRLIRSGVDALIAEGMESGGHIGEISTMALVPQVVDAVDIPVIAAGGVYDGRGLIAALSLGAVGVQMGTRFICAAECTVHPKVKEMVIKSKDRDTAVSGASTGHPVRALRNKLTRKYEEMEKNNAPVEEIEKLGAGSLRQAMVEGDVVYGTVMSGQVSAMVQRVQPAGEIMQEVLSHAVEVLDHLNSKVVK</sequence>
<evidence type="ECO:0000256" key="3">
    <source>
        <dbReference type="ARBA" id="ARBA00022630"/>
    </source>
</evidence>
<dbReference type="InterPro" id="IPR004136">
    <property type="entry name" value="NMO"/>
</dbReference>
<dbReference type="RefSeq" id="WP_134219162.1">
    <property type="nucleotide sequence ID" value="NZ_QFGA01000002.1"/>
</dbReference>
<dbReference type="NCBIfam" id="TIGR03151">
    <property type="entry name" value="enACPred_II"/>
    <property type="match status" value="1"/>
</dbReference>
<dbReference type="CDD" id="cd04730">
    <property type="entry name" value="NPD_like"/>
    <property type="match status" value="1"/>
</dbReference>
<dbReference type="AlphaFoldDB" id="A0A4Y7R976"/>
<evidence type="ECO:0000256" key="2">
    <source>
        <dbReference type="ARBA" id="ARBA00013457"/>
    </source>
</evidence>
<keyword evidence="4" id="KW-0288">FMN</keyword>
<keyword evidence="5 6" id="KW-0560">Oxidoreductase</keyword>
<protein>
    <recommendedName>
        <fullName evidence="2">Probable nitronate monooxygenase</fullName>
    </recommendedName>
</protein>
<comment type="function">
    <text evidence="1">Nitronate monooxygenase that uses molecular oxygen to catalyze the oxidative denitrification of alkyl nitronates. Acts on propionate 3-nitronate (P3N), the presumed physiological substrate. Probably functions in the detoxification of P3N, a metabolic poison produced by plants and fungi as a defense mechanism.</text>
</comment>
<evidence type="ECO:0000313" key="6">
    <source>
        <dbReference type="EMBL" id="TEB05518.1"/>
    </source>
</evidence>
<keyword evidence="3" id="KW-0285">Flavoprotein</keyword>
<keyword evidence="7" id="KW-1185">Reference proteome</keyword>
<dbReference type="SUPFAM" id="SSF51412">
    <property type="entry name" value="Inosine monophosphate dehydrogenase (IMPDH)"/>
    <property type="match status" value="1"/>
</dbReference>
<proteinExistence type="predicted"/>
<dbReference type="EMBL" id="QFGA01000002">
    <property type="protein sequence ID" value="TEB05518.1"/>
    <property type="molecule type" value="Genomic_DNA"/>
</dbReference>
<gene>
    <name evidence="6" type="ORF">Psch_02559</name>
</gene>
<name>A0A4Y7R976_9FIRM</name>